<protein>
    <submittedName>
        <fullName evidence="2">Uncharacterized protein</fullName>
    </submittedName>
</protein>
<accession>A0A8H6XVS5</accession>
<name>A0A8H6XVS5_9AGAR</name>
<feature type="compositionally biased region" description="Polar residues" evidence="1">
    <location>
        <begin position="425"/>
        <end position="447"/>
    </location>
</feature>
<dbReference type="Proteomes" id="UP000620124">
    <property type="component" value="Unassembled WGS sequence"/>
</dbReference>
<evidence type="ECO:0000256" key="1">
    <source>
        <dbReference type="SAM" id="MobiDB-lite"/>
    </source>
</evidence>
<feature type="compositionally biased region" description="Low complexity" evidence="1">
    <location>
        <begin position="161"/>
        <end position="170"/>
    </location>
</feature>
<evidence type="ECO:0000313" key="2">
    <source>
        <dbReference type="EMBL" id="KAF7347476.1"/>
    </source>
</evidence>
<organism evidence="2 3">
    <name type="scientific">Mycena venus</name>
    <dbReference type="NCBI Taxonomy" id="2733690"/>
    <lineage>
        <taxon>Eukaryota</taxon>
        <taxon>Fungi</taxon>
        <taxon>Dikarya</taxon>
        <taxon>Basidiomycota</taxon>
        <taxon>Agaricomycotina</taxon>
        <taxon>Agaricomycetes</taxon>
        <taxon>Agaricomycetidae</taxon>
        <taxon>Agaricales</taxon>
        <taxon>Marasmiineae</taxon>
        <taxon>Mycenaceae</taxon>
        <taxon>Mycena</taxon>
    </lineage>
</organism>
<gene>
    <name evidence="2" type="ORF">MVEN_01503800</name>
</gene>
<feature type="compositionally biased region" description="Pro residues" evidence="1">
    <location>
        <begin position="171"/>
        <end position="181"/>
    </location>
</feature>
<feature type="region of interest" description="Disordered" evidence="1">
    <location>
        <begin position="464"/>
        <end position="483"/>
    </location>
</feature>
<keyword evidence="3" id="KW-1185">Reference proteome</keyword>
<proteinExistence type="predicted"/>
<dbReference type="EMBL" id="JACAZI010000012">
    <property type="protein sequence ID" value="KAF7347476.1"/>
    <property type="molecule type" value="Genomic_DNA"/>
</dbReference>
<reference evidence="2" key="1">
    <citation type="submission" date="2020-05" db="EMBL/GenBank/DDBJ databases">
        <title>Mycena genomes resolve the evolution of fungal bioluminescence.</title>
        <authorList>
            <person name="Tsai I.J."/>
        </authorList>
    </citation>
    <scope>NUCLEOTIDE SEQUENCE</scope>
    <source>
        <strain evidence="2">CCC161011</strain>
    </source>
</reference>
<evidence type="ECO:0000313" key="3">
    <source>
        <dbReference type="Proteomes" id="UP000620124"/>
    </source>
</evidence>
<dbReference type="AlphaFoldDB" id="A0A8H6XVS5"/>
<feature type="compositionally biased region" description="Low complexity" evidence="1">
    <location>
        <begin position="217"/>
        <end position="232"/>
    </location>
</feature>
<feature type="region of interest" description="Disordered" evidence="1">
    <location>
        <begin position="108"/>
        <end position="232"/>
    </location>
</feature>
<comment type="caution">
    <text evidence="2">The sequence shown here is derived from an EMBL/GenBank/DDBJ whole genome shotgun (WGS) entry which is preliminary data.</text>
</comment>
<feature type="region of interest" description="Disordered" evidence="1">
    <location>
        <begin position="425"/>
        <end position="451"/>
    </location>
</feature>
<dbReference type="OrthoDB" id="3038119at2759"/>
<sequence>MVTRNDSASTSPLLFNLLKPNSTLQEAQTDSKPKVPRRIDPDRLAIRLGPELTAEMDAYIVPGAKMPSFEIRQGFVKKYNVDRRHIYDYFHSRGLRVAKEDKHLNLSHRMSRKPAAARKPAVLKAVSSDKVKPVESATVSDPSPSEVPPTTVAAKPRKSPSKPVVVSEPSSPEPIPSPPRALPAKLTKTTSKRRVAASRPAPAPPASPMHVSPLPPSLESMDLSSDSSDSEAGSSPIFDFVDTFAGSSSFGEDLSLLSLGYSVSDDNLHQSFGPDFAPFPPALLDDDLLSELDELQREMPQICNQSASVRDSLLPLDGLSRLSEYDRMEYYNLVNAGIGPAQGIEECAGTYKAHMERLYFNRSYPGAQPRPYYHHDNPCYSTTPAVVPTRPPTMIEKENINHQLSTSRTVNSQPSNNRYYRQSALPSSALRPSNSRVNPSQRETPTTPFLPASTAHLVKPFVLPSAGNPEKITTPPVTNPMPHERATPLIWMSPITYSASASSQPRTQAQMSQVPQVLARSHPFAIPTFYTPSGEIVSYTQS</sequence>